<comment type="caution">
    <text evidence="2">The sequence shown here is derived from an EMBL/GenBank/DDBJ whole genome shotgun (WGS) entry which is preliminary data.</text>
</comment>
<organism evidence="2 3">
    <name type="scientific">Trichinella pseudospiralis</name>
    <name type="common">Parasitic roundworm</name>
    <dbReference type="NCBI Taxonomy" id="6337"/>
    <lineage>
        <taxon>Eukaryota</taxon>
        <taxon>Metazoa</taxon>
        <taxon>Ecdysozoa</taxon>
        <taxon>Nematoda</taxon>
        <taxon>Enoplea</taxon>
        <taxon>Dorylaimia</taxon>
        <taxon>Trichinellida</taxon>
        <taxon>Trichinellidae</taxon>
        <taxon>Trichinella</taxon>
    </lineage>
</organism>
<feature type="region of interest" description="Disordered" evidence="1">
    <location>
        <begin position="148"/>
        <end position="169"/>
    </location>
</feature>
<evidence type="ECO:0000313" key="3">
    <source>
        <dbReference type="Proteomes" id="UP000054826"/>
    </source>
</evidence>
<reference evidence="2 3" key="1">
    <citation type="submission" date="2015-01" db="EMBL/GenBank/DDBJ databases">
        <title>Evolution of Trichinella species and genotypes.</title>
        <authorList>
            <person name="Korhonen P.K."/>
            <person name="Edoardo P."/>
            <person name="Giuseppe L.R."/>
            <person name="Gasser R.B."/>
        </authorList>
    </citation>
    <scope>NUCLEOTIDE SEQUENCE [LARGE SCALE GENOMIC DNA]</scope>
    <source>
        <strain evidence="2">ISS176</strain>
    </source>
</reference>
<evidence type="ECO:0000313" key="2">
    <source>
        <dbReference type="EMBL" id="KRZ37749.1"/>
    </source>
</evidence>
<proteinExistence type="predicted"/>
<name>A0A0V1JT47_TRIPS</name>
<gene>
    <name evidence="2" type="ORF">T4C_9219</name>
</gene>
<sequence>MSCKSYGVTATYVLTGGREHRGHLSENREGQHRGLEARRPWEVPGAGRGKPRLSPLQGRGACASPAQRARKIALSLTLLGKRNAQSPLPCKQGKSTKLPAHLRQVKQQSLTHLFSAESLGFPRSRVGKRALHLPKEQGRLHSPSLCWAGKTHNLPSPGSKEKALNSPHI</sequence>
<protein>
    <submittedName>
        <fullName evidence="2">Uncharacterized protein</fullName>
    </submittedName>
</protein>
<evidence type="ECO:0000256" key="1">
    <source>
        <dbReference type="SAM" id="MobiDB-lite"/>
    </source>
</evidence>
<accession>A0A0V1JT47</accession>
<dbReference type="EMBL" id="JYDV01000054">
    <property type="protein sequence ID" value="KRZ37749.1"/>
    <property type="molecule type" value="Genomic_DNA"/>
</dbReference>
<dbReference type="AlphaFoldDB" id="A0A0V1JT47"/>
<dbReference type="Proteomes" id="UP000054826">
    <property type="component" value="Unassembled WGS sequence"/>
</dbReference>